<organism evidence="3">
    <name type="scientific">Kosmotoga arenicorallina</name>
    <dbReference type="NCBI Taxonomy" id="688066"/>
    <lineage>
        <taxon>Bacteria</taxon>
        <taxon>Thermotogati</taxon>
        <taxon>Thermotogota</taxon>
        <taxon>Thermotogae</taxon>
        <taxon>Kosmotogales</taxon>
        <taxon>Kosmotogaceae</taxon>
        <taxon>Kosmotoga</taxon>
    </lineage>
</organism>
<reference evidence="3" key="1">
    <citation type="journal article" date="2020" name="mSystems">
        <title>Genome- and Community-Level Interaction Insights into Carbon Utilization and Element Cycling Functions of Hydrothermarchaeota in Hydrothermal Sediment.</title>
        <authorList>
            <person name="Zhou Z."/>
            <person name="Liu Y."/>
            <person name="Xu W."/>
            <person name="Pan J."/>
            <person name="Luo Z.H."/>
            <person name="Li M."/>
        </authorList>
    </citation>
    <scope>NUCLEOTIDE SEQUENCE [LARGE SCALE GENOMIC DNA]</scope>
    <source>
        <strain evidence="3">HyVt-80</strain>
    </source>
</reference>
<evidence type="ECO:0000256" key="1">
    <source>
        <dbReference type="ARBA" id="ARBA00023002"/>
    </source>
</evidence>
<dbReference type="SUPFAM" id="SSF51905">
    <property type="entry name" value="FAD/NAD(P)-binding domain"/>
    <property type="match status" value="1"/>
</dbReference>
<dbReference type="PRINTS" id="PR00368">
    <property type="entry name" value="FADPNR"/>
</dbReference>
<dbReference type="Gene3D" id="3.50.50.60">
    <property type="entry name" value="FAD/NAD(P)-binding domain"/>
    <property type="match status" value="2"/>
</dbReference>
<dbReference type="Proteomes" id="UP000886129">
    <property type="component" value="Unassembled WGS sequence"/>
</dbReference>
<dbReference type="AlphaFoldDB" id="A0A7C5DXJ4"/>
<proteinExistence type="predicted"/>
<feature type="non-terminal residue" evidence="3">
    <location>
        <position position="1"/>
    </location>
</feature>
<protein>
    <submittedName>
        <fullName evidence="3">Pyridine nucleotide-disulfide oxidoreductase</fullName>
    </submittedName>
</protein>
<dbReference type="InterPro" id="IPR023753">
    <property type="entry name" value="FAD/NAD-binding_dom"/>
</dbReference>
<dbReference type="Pfam" id="PF07992">
    <property type="entry name" value="Pyr_redox_2"/>
    <property type="match status" value="1"/>
</dbReference>
<dbReference type="InterPro" id="IPR036188">
    <property type="entry name" value="FAD/NAD-bd_sf"/>
</dbReference>
<name>A0A7C5DXJ4_9BACT</name>
<keyword evidence="1" id="KW-0560">Oxidoreductase</keyword>
<gene>
    <name evidence="3" type="ORF">ENL26_01120</name>
</gene>
<sequence>IPGDRPAGIYVAGLAQRMVNLENTLPGKRALILGSGDIGLIMARRLTLEGMEVLGVVERLPYAGGLTRNVVQCLEDYDIPLYLSHTVVEVRGRRRLERVLVSEVDDNFKPINGTQKWFDIDTLVLSAGLIPQVEDLGENLEIDAINKGFAVSNTCETSVTGIFAAGNNVAVFDLVDYVAAEGWIAGQNAAQTVQDKKRTSKRIPLIRGKNVGILVPSYITPEEHLRVYLRLRKPMDKGTVVLKELNIEKPFQYGVPSEMINFVVNRDKLQELKKPVRIEVVE</sequence>
<dbReference type="InterPro" id="IPR051691">
    <property type="entry name" value="Metab_Enz_Cyan_OpOx_G3PDH"/>
</dbReference>
<evidence type="ECO:0000313" key="3">
    <source>
        <dbReference type="EMBL" id="HHF08358.1"/>
    </source>
</evidence>
<dbReference type="GO" id="GO:0016491">
    <property type="term" value="F:oxidoreductase activity"/>
    <property type="evidence" value="ECO:0007669"/>
    <property type="project" value="UniProtKB-KW"/>
</dbReference>
<feature type="domain" description="FAD/NAD(P)-binding" evidence="2">
    <location>
        <begin position="16"/>
        <end position="169"/>
    </location>
</feature>
<comment type="caution">
    <text evidence="3">The sequence shown here is derived from an EMBL/GenBank/DDBJ whole genome shotgun (WGS) entry which is preliminary data.</text>
</comment>
<dbReference type="EMBL" id="DRTH01000063">
    <property type="protein sequence ID" value="HHF08358.1"/>
    <property type="molecule type" value="Genomic_DNA"/>
</dbReference>
<dbReference type="PANTHER" id="PTHR42949">
    <property type="entry name" value="ANAEROBIC GLYCEROL-3-PHOSPHATE DEHYDROGENASE SUBUNIT B"/>
    <property type="match status" value="1"/>
</dbReference>
<accession>A0A7C5DXJ4</accession>
<dbReference type="PANTHER" id="PTHR42949:SF3">
    <property type="entry name" value="ANAEROBIC GLYCEROL-3-PHOSPHATE DEHYDROGENASE SUBUNIT B"/>
    <property type="match status" value="1"/>
</dbReference>
<evidence type="ECO:0000259" key="2">
    <source>
        <dbReference type="Pfam" id="PF07992"/>
    </source>
</evidence>